<evidence type="ECO:0000313" key="8">
    <source>
        <dbReference type="EMBL" id="GJJ14500.1"/>
    </source>
</evidence>
<dbReference type="FunFam" id="2.40.70.10:FF:000115">
    <property type="entry name" value="Lysosomal aspartic protease"/>
    <property type="match status" value="1"/>
</dbReference>
<dbReference type="InterPro" id="IPR001461">
    <property type="entry name" value="Aspartic_peptidase_A1"/>
</dbReference>
<dbReference type="Pfam" id="PF00026">
    <property type="entry name" value="Asp"/>
    <property type="match status" value="1"/>
</dbReference>
<feature type="active site" evidence="5">
    <location>
        <position position="133"/>
    </location>
</feature>
<keyword evidence="6" id="KW-1015">Disulfide bond</keyword>
<evidence type="ECO:0000256" key="5">
    <source>
        <dbReference type="PIRSR" id="PIRSR601461-1"/>
    </source>
</evidence>
<dbReference type="GO" id="GO:0004190">
    <property type="term" value="F:aspartic-type endopeptidase activity"/>
    <property type="evidence" value="ECO:0007669"/>
    <property type="project" value="UniProtKB-KW"/>
</dbReference>
<keyword evidence="3" id="KW-0064">Aspartyl protease</keyword>
<dbReference type="Gene3D" id="2.40.70.10">
    <property type="entry name" value="Acid Proteases"/>
    <property type="match status" value="2"/>
</dbReference>
<dbReference type="InterPro" id="IPR033121">
    <property type="entry name" value="PEPTIDASE_A1"/>
</dbReference>
<comment type="caution">
    <text evidence="8">The sequence shown here is derived from an EMBL/GenBank/DDBJ whole genome shotgun (WGS) entry which is preliminary data.</text>
</comment>
<evidence type="ECO:0000256" key="6">
    <source>
        <dbReference type="PIRSR" id="PIRSR601461-2"/>
    </source>
</evidence>
<evidence type="ECO:0000256" key="2">
    <source>
        <dbReference type="ARBA" id="ARBA00022670"/>
    </source>
</evidence>
<keyword evidence="9" id="KW-1185">Reference proteome</keyword>
<proteinExistence type="inferred from homology"/>
<dbReference type="PANTHER" id="PTHR47966:SF51">
    <property type="entry name" value="BETA-SITE APP-CLEAVING ENZYME, ISOFORM A-RELATED"/>
    <property type="match status" value="1"/>
</dbReference>
<comment type="similarity">
    <text evidence="1">Belongs to the peptidase A1 family.</text>
</comment>
<dbReference type="GO" id="GO:0006508">
    <property type="term" value="P:proteolysis"/>
    <property type="evidence" value="ECO:0007669"/>
    <property type="project" value="UniProtKB-KW"/>
</dbReference>
<keyword evidence="2" id="KW-0645">Protease</keyword>
<protein>
    <recommendedName>
        <fullName evidence="7">Peptidase A1 domain-containing protein</fullName>
    </recommendedName>
</protein>
<reference evidence="8" key="1">
    <citation type="submission" date="2021-10" db="EMBL/GenBank/DDBJ databases">
        <title>De novo Genome Assembly of Clathrus columnatus (Basidiomycota, Fungi) Using Illumina and Nanopore Sequence Data.</title>
        <authorList>
            <person name="Ogiso-Tanaka E."/>
            <person name="Itagaki H."/>
            <person name="Hosoya T."/>
            <person name="Hosaka K."/>
        </authorList>
    </citation>
    <scope>NUCLEOTIDE SEQUENCE</scope>
    <source>
        <strain evidence="8">MO-923</strain>
    </source>
</reference>
<dbReference type="PANTHER" id="PTHR47966">
    <property type="entry name" value="BETA-SITE APP-CLEAVING ENZYME, ISOFORM A-RELATED"/>
    <property type="match status" value="1"/>
</dbReference>
<organism evidence="8 9">
    <name type="scientific">Clathrus columnatus</name>
    <dbReference type="NCBI Taxonomy" id="1419009"/>
    <lineage>
        <taxon>Eukaryota</taxon>
        <taxon>Fungi</taxon>
        <taxon>Dikarya</taxon>
        <taxon>Basidiomycota</taxon>
        <taxon>Agaricomycotina</taxon>
        <taxon>Agaricomycetes</taxon>
        <taxon>Phallomycetidae</taxon>
        <taxon>Phallales</taxon>
        <taxon>Clathraceae</taxon>
        <taxon>Clathrus</taxon>
    </lineage>
</organism>
<sequence>MALTGVLDDDRTLKRITWEKIERKRYSLNGNCGFEDSNKTWVSDALWEWRLLKGNIVKNLINIQHNLNLERLNASVGEEIDSERRSSLIIQEQSPLVLHDVQTQQSGSVELTNDRTGNIAIGIPDQKFSVLFDTGFADFWVPSILCESKVCKAKQRYTPSDSGKVFDETVSFGYGLYKVLGRVAKDTVTVANIAVPEQIFAAAITLSDVFGGYIFDGIIGMAFPALSILHQDPFFVNAFKKGIVTQKQFGFKLGSPGASLYLGGVDSTLYTEPIEPHPLSDANGFWKIGGASVLVGTEVAVSGLQTIIDTGSHEIVGPPSEVAAFWSKIPDHQSTRIGETVLYFFPCPSIEAAPAVSFTWGGKSWPISKANFVLRVLPDSICLGSIVGRDIQHGPKVWLLGDSFLKNVYTYFLSTQIRWGSLHSNKE</sequence>
<evidence type="ECO:0000256" key="3">
    <source>
        <dbReference type="ARBA" id="ARBA00022750"/>
    </source>
</evidence>
<evidence type="ECO:0000256" key="4">
    <source>
        <dbReference type="ARBA" id="ARBA00022801"/>
    </source>
</evidence>
<evidence type="ECO:0000259" key="7">
    <source>
        <dbReference type="PROSITE" id="PS51767"/>
    </source>
</evidence>
<dbReference type="EMBL" id="BPWL01000010">
    <property type="protein sequence ID" value="GJJ14500.1"/>
    <property type="molecule type" value="Genomic_DNA"/>
</dbReference>
<dbReference type="SUPFAM" id="SSF50630">
    <property type="entry name" value="Acid proteases"/>
    <property type="match status" value="1"/>
</dbReference>
<dbReference type="PRINTS" id="PR00792">
    <property type="entry name" value="PEPSIN"/>
</dbReference>
<evidence type="ECO:0000313" key="9">
    <source>
        <dbReference type="Proteomes" id="UP001050691"/>
    </source>
</evidence>
<dbReference type="AlphaFoldDB" id="A0AAV5ARI8"/>
<feature type="disulfide bond" evidence="6">
    <location>
        <begin position="347"/>
        <end position="382"/>
    </location>
</feature>
<accession>A0AAV5ARI8</accession>
<gene>
    <name evidence="8" type="ORF">Clacol_008764</name>
</gene>
<dbReference type="Proteomes" id="UP001050691">
    <property type="component" value="Unassembled WGS sequence"/>
</dbReference>
<dbReference type="PROSITE" id="PS51767">
    <property type="entry name" value="PEPTIDASE_A1"/>
    <property type="match status" value="1"/>
</dbReference>
<feature type="domain" description="Peptidase A1" evidence="7">
    <location>
        <begin position="115"/>
        <end position="422"/>
    </location>
</feature>
<feature type="active site" evidence="5">
    <location>
        <position position="309"/>
    </location>
</feature>
<feature type="disulfide bond" evidence="6">
    <location>
        <begin position="146"/>
        <end position="151"/>
    </location>
</feature>
<keyword evidence="4" id="KW-0378">Hydrolase</keyword>
<evidence type="ECO:0000256" key="1">
    <source>
        <dbReference type="ARBA" id="ARBA00007447"/>
    </source>
</evidence>
<dbReference type="InterPro" id="IPR021109">
    <property type="entry name" value="Peptidase_aspartic_dom_sf"/>
</dbReference>
<name>A0AAV5ARI8_9AGAM</name>